<dbReference type="PIRSF" id="PIRSF000185">
    <property type="entry name" value="Glu_DH"/>
    <property type="match status" value="1"/>
</dbReference>
<dbReference type="InterPro" id="IPR006097">
    <property type="entry name" value="Glu/Leu/Phe/Val/Trp_DH_dimer"/>
</dbReference>
<dbReference type="OrthoDB" id="9803297at2"/>
<dbReference type="FunFam" id="3.40.50.720:FF:000100">
    <property type="entry name" value="Glutamate dehydrogenase 1, mitochondrial"/>
    <property type="match status" value="1"/>
</dbReference>
<comment type="similarity">
    <text evidence="1 3 7">Belongs to the Glu/Leu/Phe/Val dehydrogenases family.</text>
</comment>
<evidence type="ECO:0000256" key="5">
    <source>
        <dbReference type="PIRSR" id="PIRSR000185-2"/>
    </source>
</evidence>
<dbReference type="RefSeq" id="WP_095606490.1">
    <property type="nucleotide sequence ID" value="NZ_NSKE01000006.1"/>
</dbReference>
<keyword evidence="10" id="KW-1185">Reference proteome</keyword>
<feature type="site" description="Important for catalysis" evidence="6">
    <location>
        <position position="147"/>
    </location>
</feature>
<proteinExistence type="inferred from homology"/>
<dbReference type="SUPFAM" id="SSF51735">
    <property type="entry name" value="NAD(P)-binding Rossmann-fold domains"/>
    <property type="match status" value="1"/>
</dbReference>
<evidence type="ECO:0000256" key="7">
    <source>
        <dbReference type="RuleBase" id="RU004417"/>
    </source>
</evidence>
<evidence type="ECO:0000313" key="9">
    <source>
        <dbReference type="EMBL" id="PAU93814.1"/>
    </source>
</evidence>
<evidence type="ECO:0000256" key="4">
    <source>
        <dbReference type="PIRSR" id="PIRSR000185-1"/>
    </source>
</evidence>
<gene>
    <name evidence="9" type="ORF">CK503_09065</name>
</gene>
<name>A0A2A2G9Y4_9BACT</name>
<dbReference type="SMART" id="SM00839">
    <property type="entry name" value="ELFV_dehydrog"/>
    <property type="match status" value="1"/>
</dbReference>
<evidence type="ECO:0000256" key="1">
    <source>
        <dbReference type="ARBA" id="ARBA00006382"/>
    </source>
</evidence>
<evidence type="ECO:0000256" key="2">
    <source>
        <dbReference type="ARBA" id="ARBA00023002"/>
    </source>
</evidence>
<feature type="binding site" evidence="5">
    <location>
        <position position="69"/>
    </location>
    <ligand>
        <name>substrate</name>
    </ligand>
</feature>
<dbReference type="Gene3D" id="3.40.50.720">
    <property type="entry name" value="NAD(P)-binding Rossmann-like Domain"/>
    <property type="match status" value="1"/>
</dbReference>
<keyword evidence="5" id="KW-0547">Nucleotide-binding</keyword>
<evidence type="ECO:0000259" key="8">
    <source>
        <dbReference type="SMART" id="SM00839"/>
    </source>
</evidence>
<dbReference type="Pfam" id="PF02812">
    <property type="entry name" value="ELFV_dehydrog_N"/>
    <property type="match status" value="1"/>
</dbReference>
<dbReference type="InterPro" id="IPR036291">
    <property type="entry name" value="NAD(P)-bd_dom_sf"/>
</dbReference>
<dbReference type="Pfam" id="PF00208">
    <property type="entry name" value="ELFV_dehydrog"/>
    <property type="match status" value="1"/>
</dbReference>
<feature type="domain" description="Glutamate/phenylalanine/leucine/valine/L-tryptophan dehydrogenase C-terminal" evidence="8">
    <location>
        <begin position="185"/>
        <end position="464"/>
    </location>
</feature>
<dbReference type="EMBL" id="NSKE01000006">
    <property type="protein sequence ID" value="PAU93814.1"/>
    <property type="molecule type" value="Genomic_DNA"/>
</dbReference>
<dbReference type="InterPro" id="IPR014362">
    <property type="entry name" value="Glu_DH"/>
</dbReference>
<accession>A0A2A2G9Y4</accession>
<evidence type="ECO:0000256" key="6">
    <source>
        <dbReference type="PIRSR" id="PIRSR000185-3"/>
    </source>
</evidence>
<protein>
    <recommendedName>
        <fullName evidence="3">Glutamate dehydrogenase</fullName>
    </recommendedName>
</protein>
<feature type="binding site" evidence="5">
    <location>
        <position position="360"/>
    </location>
    <ligand>
        <name>substrate</name>
    </ligand>
</feature>
<comment type="caution">
    <text evidence="9">The sequence shown here is derived from an EMBL/GenBank/DDBJ whole genome shotgun (WGS) entry which is preliminary data.</text>
</comment>
<feature type="binding site" evidence="5">
    <location>
        <position position="93"/>
    </location>
    <ligand>
        <name>substrate</name>
    </ligand>
</feature>
<dbReference type="PANTHER" id="PTHR11606:SF13">
    <property type="entry name" value="GLUTAMATE DEHYDROGENASE 1, MITOCHONDRIAL"/>
    <property type="match status" value="1"/>
</dbReference>
<feature type="active site" description="Proton donor" evidence="4">
    <location>
        <position position="105"/>
    </location>
</feature>
<reference evidence="9 10" key="1">
    <citation type="submission" date="2017-08" db="EMBL/GenBank/DDBJ databases">
        <title>Aliifodinibius alkalisoli sp. nov., isolated from saline alkaline soil.</title>
        <authorList>
            <person name="Liu D."/>
            <person name="Zhang G."/>
        </authorList>
    </citation>
    <scope>NUCLEOTIDE SEQUENCE [LARGE SCALE GENOMIC DNA]</scope>
    <source>
        <strain evidence="9 10">WN023</strain>
    </source>
</reference>
<sequence>MSNYNFFSQVNKSFDIAAKHSKYKQGLLDQIKVCNNIYHITFPVERDDGSIEVIEGWRVEHSHHKLPTKGGIRYSTTVNEDETMALAALMTYKCAIVDVPFGGAKGGIQIDRSRFSEEELERITRRYAYELIKKDFLGPGTDVPAPDYGTGQQEMGWILDTYRQLNPDLNAEGCVTGKPISMGGVRGRSEATGRGVFYGIREACRDKEDMEELGLDSGLEGKTFVIQGLGSVGYSAAKNMINAGAKMVGVAEIEGSIYDSDGIDLEELLTFRDETGSILGFKGSEELEDNTAVLKAECDILIPAALENQLHDWNAPDIKASIIAEAANGPTTADAHQILKEKGCLIIPDMYLNAGGVTVSYFEWLKNLSHVRFGRMQKRFEESSYRKILNTVANVSDHTFTEQEMQRLANGADEYALVDSGLEDTMINAYNELNVLRKEHDIDLRTAAYLNAVEKVGVMYDQMGIFP</sequence>
<dbReference type="InterPro" id="IPR046346">
    <property type="entry name" value="Aminoacid_DH-like_N_sf"/>
</dbReference>
<dbReference type="GO" id="GO:0000166">
    <property type="term" value="F:nucleotide binding"/>
    <property type="evidence" value="ECO:0007669"/>
    <property type="project" value="UniProtKB-KW"/>
</dbReference>
<keyword evidence="2 3" id="KW-0560">Oxidoreductase</keyword>
<dbReference type="InterPro" id="IPR033922">
    <property type="entry name" value="NAD_bind_Glu_DH"/>
</dbReference>
<dbReference type="PRINTS" id="PR00082">
    <property type="entry name" value="GLFDHDRGNASE"/>
</dbReference>
<dbReference type="GO" id="GO:0004352">
    <property type="term" value="F:glutamate dehydrogenase (NAD+) activity"/>
    <property type="evidence" value="ECO:0007669"/>
    <property type="project" value="TreeGrafter"/>
</dbReference>
<evidence type="ECO:0000313" key="10">
    <source>
        <dbReference type="Proteomes" id="UP000218831"/>
    </source>
</evidence>
<dbReference type="SUPFAM" id="SSF53223">
    <property type="entry name" value="Aminoacid dehydrogenase-like, N-terminal domain"/>
    <property type="match status" value="1"/>
</dbReference>
<dbReference type="PANTHER" id="PTHR11606">
    <property type="entry name" value="GLUTAMATE DEHYDROGENASE"/>
    <property type="match status" value="1"/>
</dbReference>
<evidence type="ECO:0000256" key="3">
    <source>
        <dbReference type="PIRNR" id="PIRNR000185"/>
    </source>
</evidence>
<dbReference type="CDD" id="cd01076">
    <property type="entry name" value="NAD_bind_1_Glu_DH"/>
    <property type="match status" value="1"/>
</dbReference>
<feature type="binding site" evidence="5">
    <location>
        <position position="192"/>
    </location>
    <ligand>
        <name>NAD(+)</name>
        <dbReference type="ChEBI" id="CHEBI:57540"/>
    </ligand>
</feature>
<dbReference type="Proteomes" id="UP000218831">
    <property type="component" value="Unassembled WGS sequence"/>
</dbReference>
<dbReference type="InterPro" id="IPR006096">
    <property type="entry name" value="Glu/Leu/Phe/Val/Trp_DH_C"/>
</dbReference>
<keyword evidence="5" id="KW-0520">NAD</keyword>
<dbReference type="InterPro" id="IPR006095">
    <property type="entry name" value="Glu/Leu/Phe/Val/Trp_DH"/>
</dbReference>
<dbReference type="GO" id="GO:0006538">
    <property type="term" value="P:L-glutamate catabolic process"/>
    <property type="evidence" value="ECO:0007669"/>
    <property type="project" value="TreeGrafter"/>
</dbReference>
<organism evidence="9 10">
    <name type="scientific">Fodinibius salipaludis</name>
    <dbReference type="NCBI Taxonomy" id="2032627"/>
    <lineage>
        <taxon>Bacteria</taxon>
        <taxon>Pseudomonadati</taxon>
        <taxon>Balneolota</taxon>
        <taxon>Balneolia</taxon>
        <taxon>Balneolales</taxon>
        <taxon>Balneolaceae</taxon>
        <taxon>Fodinibius</taxon>
    </lineage>
</organism>
<dbReference type="AlphaFoldDB" id="A0A2A2G9Y4"/>
<dbReference type="Gene3D" id="3.40.50.10860">
    <property type="entry name" value="Leucine Dehydrogenase, chain A, domain 1"/>
    <property type="match status" value="1"/>
</dbReference>